<sequence length="108" mass="12610">MNKRLGYLIYVAVILGLNVFAYVTKIDLSMFWLGGVLVLLLVTLRSDSQRPKYKLNKFQDELSDKMEAKALDEVKDKEQSKKLKLTGKQCLYLIWPLLVNCVVVYFWF</sequence>
<feature type="transmembrane region" description="Helical" evidence="1">
    <location>
        <begin position="7"/>
        <end position="24"/>
    </location>
</feature>
<accession>A0AB35UPG4</accession>
<dbReference type="AlphaFoldDB" id="A0AB35UPG4"/>
<dbReference type="Proteomes" id="UP001276902">
    <property type="component" value="Unassembled WGS sequence"/>
</dbReference>
<feature type="transmembrane region" description="Helical" evidence="1">
    <location>
        <begin position="30"/>
        <end position="47"/>
    </location>
</feature>
<keyword evidence="1" id="KW-0472">Membrane</keyword>
<dbReference type="RefSeq" id="WP_320884356.1">
    <property type="nucleotide sequence ID" value="NZ_BAABZA010000001.1"/>
</dbReference>
<evidence type="ECO:0000313" key="2">
    <source>
        <dbReference type="EMBL" id="MDY5169328.1"/>
    </source>
</evidence>
<evidence type="ECO:0008006" key="4">
    <source>
        <dbReference type="Google" id="ProtNLM"/>
    </source>
</evidence>
<dbReference type="EMBL" id="JALDAW010000022">
    <property type="protein sequence ID" value="MDY5169328.1"/>
    <property type="molecule type" value="Genomic_DNA"/>
</dbReference>
<evidence type="ECO:0000313" key="3">
    <source>
        <dbReference type="Proteomes" id="UP001276902"/>
    </source>
</evidence>
<organism evidence="2 3">
    <name type="scientific">Dielma fastidiosa</name>
    <dbReference type="NCBI Taxonomy" id="1034346"/>
    <lineage>
        <taxon>Bacteria</taxon>
        <taxon>Bacillati</taxon>
        <taxon>Bacillota</taxon>
        <taxon>Erysipelotrichia</taxon>
        <taxon>Erysipelotrichales</taxon>
        <taxon>Erysipelotrichaceae</taxon>
        <taxon>Dielma</taxon>
    </lineage>
</organism>
<keyword evidence="1" id="KW-0812">Transmembrane</keyword>
<comment type="caution">
    <text evidence="2">The sequence shown here is derived from an EMBL/GenBank/DDBJ whole genome shotgun (WGS) entry which is preliminary data.</text>
</comment>
<feature type="transmembrane region" description="Helical" evidence="1">
    <location>
        <begin position="90"/>
        <end position="107"/>
    </location>
</feature>
<gene>
    <name evidence="2" type="ORF">MQE39_14505</name>
</gene>
<proteinExistence type="predicted"/>
<reference evidence="2" key="1">
    <citation type="submission" date="2022-03" db="EMBL/GenBank/DDBJ databases">
        <title>First case of bacteraemia caused by Dielma fastidiosa in a patient hospitalised with diverticulitis.</title>
        <authorList>
            <person name="Forman-Ankjaer B."/>
            <person name="Hvid-Jensen F."/>
            <person name="Kobel C.M."/>
            <person name="Greve T."/>
        </authorList>
    </citation>
    <scope>NUCLEOTIDE SEQUENCE</scope>
    <source>
        <strain evidence="2">AUH_DF_2021</strain>
    </source>
</reference>
<evidence type="ECO:0000256" key="1">
    <source>
        <dbReference type="SAM" id="Phobius"/>
    </source>
</evidence>
<name>A0AB35UPG4_9FIRM</name>
<protein>
    <recommendedName>
        <fullName evidence="4">DUF3899 domain-containing protein</fullName>
    </recommendedName>
</protein>
<keyword evidence="1" id="KW-1133">Transmembrane helix</keyword>